<organism evidence="1">
    <name type="scientific">Arundo donax</name>
    <name type="common">Giant reed</name>
    <name type="synonym">Donax arundinaceus</name>
    <dbReference type="NCBI Taxonomy" id="35708"/>
    <lineage>
        <taxon>Eukaryota</taxon>
        <taxon>Viridiplantae</taxon>
        <taxon>Streptophyta</taxon>
        <taxon>Embryophyta</taxon>
        <taxon>Tracheophyta</taxon>
        <taxon>Spermatophyta</taxon>
        <taxon>Magnoliopsida</taxon>
        <taxon>Liliopsida</taxon>
        <taxon>Poales</taxon>
        <taxon>Poaceae</taxon>
        <taxon>PACMAD clade</taxon>
        <taxon>Arundinoideae</taxon>
        <taxon>Arundineae</taxon>
        <taxon>Arundo</taxon>
    </lineage>
</organism>
<proteinExistence type="predicted"/>
<sequence>MKYPTNYESSISALLPALAKNPLPEVVGKGLVPDQSYFASAVL</sequence>
<name>A0A0A9AVF4_ARUDO</name>
<reference evidence="1" key="1">
    <citation type="submission" date="2014-09" db="EMBL/GenBank/DDBJ databases">
        <authorList>
            <person name="Magalhaes I.L.F."/>
            <person name="Oliveira U."/>
            <person name="Santos F.R."/>
            <person name="Vidigal T.H.D.A."/>
            <person name="Brescovit A.D."/>
            <person name="Santos A.J."/>
        </authorList>
    </citation>
    <scope>NUCLEOTIDE SEQUENCE</scope>
    <source>
        <tissue evidence="1">Shoot tissue taken approximately 20 cm above the soil surface</tissue>
    </source>
</reference>
<protein>
    <submittedName>
        <fullName evidence="1">Uncharacterized protein</fullName>
    </submittedName>
</protein>
<reference evidence="1" key="2">
    <citation type="journal article" date="2015" name="Data Brief">
        <title>Shoot transcriptome of the giant reed, Arundo donax.</title>
        <authorList>
            <person name="Barrero R.A."/>
            <person name="Guerrero F.D."/>
            <person name="Moolhuijzen P."/>
            <person name="Goolsby J.A."/>
            <person name="Tidwell J."/>
            <person name="Bellgard S.E."/>
            <person name="Bellgard M.I."/>
        </authorList>
    </citation>
    <scope>NUCLEOTIDE SEQUENCE</scope>
    <source>
        <tissue evidence="1">Shoot tissue taken approximately 20 cm above the soil surface</tissue>
    </source>
</reference>
<evidence type="ECO:0000313" key="1">
    <source>
        <dbReference type="EMBL" id="JAD55714.1"/>
    </source>
</evidence>
<accession>A0A0A9AVF4</accession>
<dbReference type="EMBL" id="GBRH01242181">
    <property type="protein sequence ID" value="JAD55714.1"/>
    <property type="molecule type" value="Transcribed_RNA"/>
</dbReference>
<dbReference type="AlphaFoldDB" id="A0A0A9AVF4"/>